<protein>
    <submittedName>
        <fullName evidence="2">Uncharacterized protein</fullName>
    </submittedName>
</protein>
<proteinExistence type="predicted"/>
<evidence type="ECO:0000313" key="3">
    <source>
        <dbReference type="Proteomes" id="UP000481876"/>
    </source>
</evidence>
<sequence length="343" mass="37590">MSIMVEVAPGRYVNEATASKLGMQGTGKRYVIENYVACHEPPQRKKKTSAPKPEKAAPKKTIMDATFDLPREEPPAPKTAVREWLASMMKGATVTKIPSVPQPEPRRWKPRERPKAANDNEPAIPVCEALIRDKRPDDAAMVRRYIMLVDVAGLPQEDVQAEVGHQGIDIARRRSFDDNGRMRDHGMRESKKVAISRGVRTTITSDDVPSSAQAPAVPTIGEDNIIAFMDAKAILGPLRAALGPLLDVFELAALSGLTMTQIGEFRGFKGKQASAAGKMAVYMAIDTLRDAWDRDSRLAAMQARQANDAVQKAGDKRNADNILYFGKDITKRPGTIYGRSKAA</sequence>
<dbReference type="AlphaFoldDB" id="A0A6L3YZA1"/>
<feature type="region of interest" description="Disordered" evidence="1">
    <location>
        <begin position="96"/>
        <end position="119"/>
    </location>
</feature>
<dbReference type="Proteomes" id="UP000481876">
    <property type="component" value="Unassembled WGS sequence"/>
</dbReference>
<dbReference type="EMBL" id="WBWS01000033">
    <property type="protein sequence ID" value="KAB2761986.1"/>
    <property type="molecule type" value="Genomic_DNA"/>
</dbReference>
<reference evidence="2 3" key="1">
    <citation type="submission" date="2019-09" db="EMBL/GenBank/DDBJ databases">
        <title>Taxonomic organization of the family Brucellaceae based on a phylogenomic approach.</title>
        <authorList>
            <person name="Leclercq S."/>
            <person name="Cloeckaert A."/>
            <person name="Zygmunt M.S."/>
        </authorList>
    </citation>
    <scope>NUCLEOTIDE SEQUENCE [LARGE SCALE GENOMIC DNA]</scope>
    <source>
        <strain evidence="2 3">LMG 3313</strain>
    </source>
</reference>
<name>A0A6L3YZA1_BRUAN</name>
<comment type="caution">
    <text evidence="2">The sequence shown here is derived from an EMBL/GenBank/DDBJ whole genome shotgun (WGS) entry which is preliminary data.</text>
</comment>
<gene>
    <name evidence="2" type="ORF">F9L04_23050</name>
</gene>
<dbReference type="RefSeq" id="WP_151664329.1">
    <property type="nucleotide sequence ID" value="NZ_CP103345.1"/>
</dbReference>
<accession>A0A6L3YZA1</accession>
<evidence type="ECO:0000256" key="1">
    <source>
        <dbReference type="SAM" id="MobiDB-lite"/>
    </source>
</evidence>
<evidence type="ECO:0000313" key="2">
    <source>
        <dbReference type="EMBL" id="KAB2761986.1"/>
    </source>
</evidence>
<feature type="region of interest" description="Disordered" evidence="1">
    <location>
        <begin position="41"/>
        <end position="60"/>
    </location>
</feature>
<organism evidence="2 3">
    <name type="scientific">Brucella anthropi</name>
    <name type="common">Ochrobactrum anthropi</name>
    <dbReference type="NCBI Taxonomy" id="529"/>
    <lineage>
        <taxon>Bacteria</taxon>
        <taxon>Pseudomonadati</taxon>
        <taxon>Pseudomonadota</taxon>
        <taxon>Alphaproteobacteria</taxon>
        <taxon>Hyphomicrobiales</taxon>
        <taxon>Brucellaceae</taxon>
        <taxon>Brucella/Ochrobactrum group</taxon>
        <taxon>Brucella</taxon>
    </lineage>
</organism>
<feature type="compositionally biased region" description="Basic and acidic residues" evidence="1">
    <location>
        <begin position="104"/>
        <end position="118"/>
    </location>
</feature>